<dbReference type="EnsemblBacteria" id="AAS94339">
    <property type="protein sequence ID" value="AAS94339"/>
    <property type="gene ID" value="DVUA0125"/>
</dbReference>
<dbReference type="SUPFAM" id="SSF53955">
    <property type="entry name" value="Lysozyme-like"/>
    <property type="match status" value="1"/>
</dbReference>
<dbReference type="OrthoDB" id="9781970at2"/>
<dbReference type="HOGENOM" id="CLU_607977_0_0_7"/>
<evidence type="ECO:0000313" key="5">
    <source>
        <dbReference type="Proteomes" id="UP000002194"/>
    </source>
</evidence>
<keyword evidence="4" id="KW-0614">Plasmid</keyword>
<feature type="compositionally biased region" description="Low complexity" evidence="2">
    <location>
        <begin position="170"/>
        <end position="184"/>
    </location>
</feature>
<dbReference type="PANTHER" id="PTHR37423:SF2">
    <property type="entry name" value="MEMBRANE-BOUND LYTIC MUREIN TRANSGLYCOSYLASE C"/>
    <property type="match status" value="1"/>
</dbReference>
<keyword evidence="5" id="KW-1185">Reference proteome</keyword>
<dbReference type="Gene3D" id="1.10.530.10">
    <property type="match status" value="1"/>
</dbReference>
<dbReference type="CDD" id="cd00254">
    <property type="entry name" value="LT-like"/>
    <property type="match status" value="1"/>
</dbReference>
<evidence type="ECO:0000256" key="1">
    <source>
        <dbReference type="ARBA" id="ARBA00007734"/>
    </source>
</evidence>
<dbReference type="InterPro" id="IPR023346">
    <property type="entry name" value="Lysozyme-like_dom_sf"/>
</dbReference>
<dbReference type="SMR" id="Q72WG4"/>
<dbReference type="CAZy" id="GH23">
    <property type="family name" value="Glycoside Hydrolase Family 23"/>
</dbReference>
<protein>
    <submittedName>
        <fullName evidence="4">Transglycosylase, SLT family</fullName>
    </submittedName>
</protein>
<dbReference type="AlphaFoldDB" id="Q72WG4"/>
<dbReference type="Proteomes" id="UP000002194">
    <property type="component" value="Plasmid pDV"/>
</dbReference>
<gene>
    <name evidence="4" type="ordered locus">DVUA0125</name>
</gene>
<dbReference type="EMBL" id="AE017286">
    <property type="protein sequence ID" value="AAS94339.1"/>
    <property type="molecule type" value="Genomic_DNA"/>
</dbReference>
<reference evidence="4 5" key="1">
    <citation type="journal article" date="2004" name="Nat. Biotechnol.">
        <title>The genome sequence of the anaerobic, sulfate-reducing bacterium Desulfovibrio vulgaris Hildenborough.</title>
        <authorList>
            <person name="Heidelberg J.F."/>
            <person name="Seshadri R."/>
            <person name="Haveman S.A."/>
            <person name="Hemme C.L."/>
            <person name="Paulsen I.T."/>
            <person name="Kolonay J.F."/>
            <person name="Eisen J.A."/>
            <person name="Ward N."/>
            <person name="Methe B."/>
            <person name="Brinkac L.M."/>
            <person name="Daugherty S.C."/>
            <person name="Deboy R.T."/>
            <person name="Dodson R.J."/>
            <person name="Durkin A.S."/>
            <person name="Madupu R."/>
            <person name="Nelson W.C."/>
            <person name="Sullivan S.A."/>
            <person name="Fouts D."/>
            <person name="Haft D.H."/>
            <person name="Selengut J."/>
            <person name="Peterson J.D."/>
            <person name="Davidsen T.M."/>
            <person name="Zafar N."/>
            <person name="Zhou L."/>
            <person name="Radune D."/>
            <person name="Dimitrov G."/>
            <person name="Hance M."/>
            <person name="Tran K."/>
            <person name="Khouri H."/>
            <person name="Gill J."/>
            <person name="Utterback T.R."/>
            <person name="Feldblyum T.V."/>
            <person name="Wall J.D."/>
            <person name="Voordouw G."/>
            <person name="Fraser C.M."/>
        </authorList>
    </citation>
    <scope>NUCLEOTIDE SEQUENCE [LARGE SCALE GENOMIC DNA]</scope>
    <source>
        <strain evidence="5">ATCC 29579 / DSM 644 / NCIMB 8303 / VKM B-1760 / Hildenborough</strain>
        <plasmid evidence="5">pDV</plasmid>
    </source>
</reference>
<evidence type="ECO:0000259" key="3">
    <source>
        <dbReference type="Pfam" id="PF01464"/>
    </source>
</evidence>
<geneLocation type="plasmid" evidence="4 5">
    <name>pDV</name>
</geneLocation>
<dbReference type="InterPro" id="IPR008258">
    <property type="entry name" value="Transglycosylase_SLT_dom_1"/>
</dbReference>
<comment type="similarity">
    <text evidence="1">Belongs to the transglycosylase Slt family.</text>
</comment>
<dbReference type="KEGG" id="dvu:DVUA0125"/>
<feature type="domain" description="Transglycosylase SLT" evidence="3">
    <location>
        <begin position="334"/>
        <end position="432"/>
    </location>
</feature>
<dbReference type="PATRIC" id="fig|882.5.peg.3214"/>
<feature type="compositionally biased region" description="Polar residues" evidence="2">
    <location>
        <begin position="243"/>
        <end position="267"/>
    </location>
</feature>
<feature type="compositionally biased region" description="Low complexity" evidence="2">
    <location>
        <begin position="222"/>
        <end position="242"/>
    </location>
</feature>
<name>Q72WG4_NITV2</name>
<evidence type="ECO:0000256" key="2">
    <source>
        <dbReference type="SAM" id="MobiDB-lite"/>
    </source>
</evidence>
<proteinExistence type="inferred from homology"/>
<feature type="region of interest" description="Disordered" evidence="2">
    <location>
        <begin position="70"/>
        <end position="285"/>
    </location>
</feature>
<evidence type="ECO:0000313" key="4">
    <source>
        <dbReference type="EMBL" id="AAS94339.1"/>
    </source>
</evidence>
<accession>Q72WG4</accession>
<feature type="compositionally biased region" description="Low complexity" evidence="2">
    <location>
        <begin position="268"/>
        <end position="285"/>
    </location>
</feature>
<organism evidence="4 5">
    <name type="scientific">Nitratidesulfovibrio vulgaris (strain ATCC 29579 / DSM 644 / CCUG 34227 / NCIMB 8303 / VKM B-1760 / Hildenborough)</name>
    <name type="common">Desulfovibrio vulgaris</name>
    <dbReference type="NCBI Taxonomy" id="882"/>
    <lineage>
        <taxon>Bacteria</taxon>
        <taxon>Pseudomonadati</taxon>
        <taxon>Thermodesulfobacteriota</taxon>
        <taxon>Desulfovibrionia</taxon>
        <taxon>Desulfovibrionales</taxon>
        <taxon>Desulfovibrionaceae</taxon>
        <taxon>Nitratidesulfovibrio</taxon>
    </lineage>
</organism>
<dbReference type="RefSeq" id="WP_011176703.1">
    <property type="nucleotide sequence ID" value="NC_005863.1"/>
</dbReference>
<dbReference type="PANTHER" id="PTHR37423">
    <property type="entry name" value="SOLUBLE LYTIC MUREIN TRANSGLYCOSYLASE-RELATED"/>
    <property type="match status" value="1"/>
</dbReference>
<feature type="compositionally biased region" description="Low complexity" evidence="2">
    <location>
        <begin position="134"/>
        <end position="146"/>
    </location>
</feature>
<sequence length="450" mass="46106">MHHTRATHPHRTMPATKRTWPALAGCCALAVLVLGPWETVTAETGQPALYGIISEEVNVSERQPVRLVPHGPLVRGATPGAGGVPDDSDVPGANVAGGANGADKTNGTPDADGAPHANSGHGVHGVDGLDDADAATASARVPASSADVASGHAETTTPPADTAGVMPQTAVPQRPARPVRPDAQTATHSPAPSGIPHAVGDGARVAPSGRASGTTTSQPSGPAARPADAPAAVTTATPASATRYGTTSGTVHSIPSVSQHATASVSEHATASASQHATASVSQHATTSENLLDSMDVYALSPHAARLALPRMVPVVVAERLRVARPAFPFWESAIDKASRTHALDPRLIAAVIRAESGYDPGAVSPRGAQGVMQIMPATQRELGLDDPFDPEANVEAGSRYLRQQLDRFGSLELALAAYNAGPGNVLKYGGMPPFDETRTFVRRVLDGMR</sequence>
<feature type="compositionally biased region" description="Polar residues" evidence="2">
    <location>
        <begin position="211"/>
        <end position="220"/>
    </location>
</feature>
<dbReference type="Pfam" id="PF01464">
    <property type="entry name" value="SLT"/>
    <property type="match status" value="1"/>
</dbReference>